<dbReference type="AlphaFoldDB" id="A0A923KSK7"/>
<reference evidence="8" key="1">
    <citation type="submission" date="2020-08" db="EMBL/GenBank/DDBJ databases">
        <title>Novel species isolated from subtropical streams in China.</title>
        <authorList>
            <person name="Lu H."/>
        </authorList>
    </citation>
    <scope>NUCLEOTIDE SEQUENCE</scope>
    <source>
        <strain evidence="8">LX22W</strain>
    </source>
</reference>
<feature type="transmembrane region" description="Helical" evidence="7">
    <location>
        <begin position="60"/>
        <end position="81"/>
    </location>
</feature>
<dbReference type="NCBIfam" id="TIGR00544">
    <property type="entry name" value="lgt"/>
    <property type="match status" value="1"/>
</dbReference>
<dbReference type="GO" id="GO:0005886">
    <property type="term" value="C:plasma membrane"/>
    <property type="evidence" value="ECO:0007669"/>
    <property type="project" value="UniProtKB-SubCell"/>
</dbReference>
<proteinExistence type="inferred from homology"/>
<keyword evidence="9" id="KW-1185">Reference proteome</keyword>
<name>A0A923KSK7_9BURK</name>
<comment type="catalytic activity">
    <reaction evidence="7">
        <text>L-cysteinyl-[prolipoprotein] + a 1,2-diacyl-sn-glycero-3-phospho-(1'-sn-glycerol) = an S-1,2-diacyl-sn-glyceryl-L-cysteinyl-[prolipoprotein] + sn-glycerol 1-phosphate + H(+)</text>
        <dbReference type="Rhea" id="RHEA:56712"/>
        <dbReference type="Rhea" id="RHEA-COMP:14679"/>
        <dbReference type="Rhea" id="RHEA-COMP:14680"/>
        <dbReference type="ChEBI" id="CHEBI:15378"/>
        <dbReference type="ChEBI" id="CHEBI:29950"/>
        <dbReference type="ChEBI" id="CHEBI:57685"/>
        <dbReference type="ChEBI" id="CHEBI:64716"/>
        <dbReference type="ChEBI" id="CHEBI:140658"/>
        <dbReference type="EC" id="2.5.1.145"/>
    </reaction>
</comment>
<dbReference type="GO" id="GO:0042158">
    <property type="term" value="P:lipoprotein biosynthetic process"/>
    <property type="evidence" value="ECO:0007669"/>
    <property type="project" value="UniProtKB-UniRule"/>
</dbReference>
<feature type="transmembrane region" description="Helical" evidence="7">
    <location>
        <begin position="232"/>
        <end position="257"/>
    </location>
</feature>
<comment type="function">
    <text evidence="7">Catalyzes the transfer of the diacylglyceryl group from phosphatidylglycerol to the sulfhydryl group of the N-terminal cysteine of a prolipoprotein, the first step in the formation of mature lipoproteins.</text>
</comment>
<dbReference type="RefSeq" id="WP_186915087.1">
    <property type="nucleotide sequence ID" value="NZ_JACOFZ010000001.1"/>
</dbReference>
<protein>
    <recommendedName>
        <fullName evidence="7">Phosphatidylglycerol--prolipoprotein diacylglyceryl transferase</fullName>
        <ecNumber evidence="7">2.5.1.145</ecNumber>
    </recommendedName>
</protein>
<accession>A0A923KSK7</accession>
<comment type="similarity">
    <text evidence="1 7">Belongs to the Lgt family.</text>
</comment>
<feature type="transmembrane region" description="Helical" evidence="7">
    <location>
        <begin position="121"/>
        <end position="141"/>
    </location>
</feature>
<comment type="caution">
    <text evidence="8">The sequence shown here is derived from an EMBL/GenBank/DDBJ whole genome shotgun (WGS) entry which is preliminary data.</text>
</comment>
<keyword evidence="4 7" id="KW-0812">Transmembrane</keyword>
<feature type="transmembrane region" description="Helical" evidence="7">
    <location>
        <begin position="203"/>
        <end position="220"/>
    </location>
</feature>
<evidence type="ECO:0000256" key="1">
    <source>
        <dbReference type="ARBA" id="ARBA00007150"/>
    </source>
</evidence>
<keyword evidence="5 7" id="KW-1133">Transmembrane helix</keyword>
<feature type="binding site" evidence="7">
    <location>
        <position position="142"/>
    </location>
    <ligand>
        <name>a 1,2-diacyl-sn-glycero-3-phospho-(1'-sn-glycerol)</name>
        <dbReference type="ChEBI" id="CHEBI:64716"/>
    </ligand>
</feature>
<evidence type="ECO:0000313" key="9">
    <source>
        <dbReference type="Proteomes" id="UP000627446"/>
    </source>
</evidence>
<evidence type="ECO:0000256" key="2">
    <source>
        <dbReference type="ARBA" id="ARBA00022475"/>
    </source>
</evidence>
<evidence type="ECO:0000256" key="3">
    <source>
        <dbReference type="ARBA" id="ARBA00022679"/>
    </source>
</evidence>
<evidence type="ECO:0000256" key="5">
    <source>
        <dbReference type="ARBA" id="ARBA00022989"/>
    </source>
</evidence>
<sequence length="286" mass="32052">MLEHPNFNPVALDLGFIKIHWYGIMYLVAFAQFMLLGRLRLRLPHVSALGWTKEHIDDMLFYGVLGVVIGGRLGEVFFYNASYYLAHPIEIPMIWRGGMSFHGGFLGVLAAMYLWSRKAKLSLPVVYDFIAPLVPLGYAAGRMGNFINHELPGRIASSDLPWAMIWPGVPYPVHPSPLYQALVDGVLVAIIMWWFASKRRPTLAVGALYVTLYGCARFFTEYFRTPDYEVDILGITISAGQMLSFPMIVVGIILMVFAYRGSFEPKAVTPNPAPSANNKKSKKKKA</sequence>
<dbReference type="PANTHER" id="PTHR30589">
    <property type="entry name" value="PROLIPOPROTEIN DIACYLGLYCERYL TRANSFERASE"/>
    <property type="match status" value="1"/>
</dbReference>
<gene>
    <name evidence="7" type="primary">lgt</name>
    <name evidence="8" type="ORF">H8K36_03340</name>
</gene>
<evidence type="ECO:0000256" key="7">
    <source>
        <dbReference type="HAMAP-Rule" id="MF_01147"/>
    </source>
</evidence>
<dbReference type="GO" id="GO:0008961">
    <property type="term" value="F:phosphatidylglycerol-prolipoprotein diacylglyceryl transferase activity"/>
    <property type="evidence" value="ECO:0007669"/>
    <property type="project" value="UniProtKB-UniRule"/>
</dbReference>
<comment type="subcellular location">
    <subcellularLocation>
        <location evidence="7">Cell membrane</location>
        <topology evidence="7">Multi-pass membrane protein</topology>
    </subcellularLocation>
</comment>
<keyword evidence="3 7" id="KW-0808">Transferase</keyword>
<feature type="transmembrane region" description="Helical" evidence="7">
    <location>
        <begin position="178"/>
        <end position="196"/>
    </location>
</feature>
<feature type="transmembrane region" description="Helical" evidence="7">
    <location>
        <begin position="93"/>
        <end position="114"/>
    </location>
</feature>
<feature type="transmembrane region" description="Helical" evidence="7">
    <location>
        <begin position="20"/>
        <end position="39"/>
    </location>
</feature>
<evidence type="ECO:0000313" key="8">
    <source>
        <dbReference type="EMBL" id="MBC3880397.1"/>
    </source>
</evidence>
<evidence type="ECO:0000256" key="6">
    <source>
        <dbReference type="ARBA" id="ARBA00023136"/>
    </source>
</evidence>
<dbReference type="PANTHER" id="PTHR30589:SF0">
    <property type="entry name" value="PHOSPHATIDYLGLYCEROL--PROLIPOPROTEIN DIACYLGLYCERYL TRANSFERASE"/>
    <property type="match status" value="1"/>
</dbReference>
<dbReference type="EMBL" id="JACOFZ010000001">
    <property type="protein sequence ID" value="MBC3880397.1"/>
    <property type="molecule type" value="Genomic_DNA"/>
</dbReference>
<keyword evidence="6 7" id="KW-0472">Membrane</keyword>
<dbReference type="Pfam" id="PF01790">
    <property type="entry name" value="LGT"/>
    <property type="match status" value="1"/>
</dbReference>
<evidence type="ECO:0000256" key="4">
    <source>
        <dbReference type="ARBA" id="ARBA00022692"/>
    </source>
</evidence>
<dbReference type="PROSITE" id="PS01311">
    <property type="entry name" value="LGT"/>
    <property type="match status" value="1"/>
</dbReference>
<organism evidence="8 9">
    <name type="scientific">Undibacterium nitidum</name>
    <dbReference type="NCBI Taxonomy" id="2762298"/>
    <lineage>
        <taxon>Bacteria</taxon>
        <taxon>Pseudomonadati</taxon>
        <taxon>Pseudomonadota</taxon>
        <taxon>Betaproteobacteria</taxon>
        <taxon>Burkholderiales</taxon>
        <taxon>Oxalobacteraceae</taxon>
        <taxon>Undibacterium</taxon>
    </lineage>
</organism>
<dbReference type="HAMAP" id="MF_01147">
    <property type="entry name" value="Lgt"/>
    <property type="match status" value="1"/>
</dbReference>
<dbReference type="EC" id="2.5.1.145" evidence="7"/>
<keyword evidence="2 7" id="KW-1003">Cell membrane</keyword>
<dbReference type="InterPro" id="IPR001640">
    <property type="entry name" value="Lgt"/>
</dbReference>
<dbReference type="Proteomes" id="UP000627446">
    <property type="component" value="Unassembled WGS sequence"/>
</dbReference>
<comment type="pathway">
    <text evidence="7">Protein modification; lipoprotein biosynthesis (diacylglyceryl transfer).</text>
</comment>